<dbReference type="GO" id="GO:0030134">
    <property type="term" value="C:COPII-coated ER to Golgi transport vesicle"/>
    <property type="evidence" value="ECO:0007669"/>
    <property type="project" value="TreeGrafter"/>
</dbReference>
<evidence type="ECO:0000313" key="15">
    <source>
        <dbReference type="EMBL" id="PAA54606.1"/>
    </source>
</evidence>
<keyword evidence="5" id="KW-0430">Lectin</keyword>
<keyword evidence="3" id="KW-0479">Metal-binding</keyword>
<keyword evidence="2 12" id="KW-0812">Transmembrane</keyword>
<feature type="domain" description="L-type lectin-like" evidence="14">
    <location>
        <begin position="29"/>
        <end position="260"/>
    </location>
</feature>
<evidence type="ECO:0000256" key="5">
    <source>
        <dbReference type="ARBA" id="ARBA00022734"/>
    </source>
</evidence>
<evidence type="ECO:0000313" key="16">
    <source>
        <dbReference type="Proteomes" id="UP000215902"/>
    </source>
</evidence>
<protein>
    <recommendedName>
        <fullName evidence="14">L-type lectin-like domain-containing protein</fullName>
    </recommendedName>
</protein>
<evidence type="ECO:0000256" key="1">
    <source>
        <dbReference type="ARBA" id="ARBA00004194"/>
    </source>
</evidence>
<evidence type="ECO:0000256" key="11">
    <source>
        <dbReference type="ARBA" id="ARBA00046288"/>
    </source>
</evidence>
<dbReference type="FunFam" id="2.60.120.200:FF:000017">
    <property type="entry name" value="Vesicular integral-membrane protein VIP36"/>
    <property type="match status" value="1"/>
</dbReference>
<keyword evidence="4 13" id="KW-0732">Signal</keyword>
<reference evidence="15 16" key="1">
    <citation type="submission" date="2017-06" db="EMBL/GenBank/DDBJ databases">
        <title>A platform for efficient transgenesis in Macrostomum lignano, a flatworm model organism for stem cell research.</title>
        <authorList>
            <person name="Berezikov E."/>
        </authorList>
    </citation>
    <scope>NUCLEOTIDE SEQUENCE [LARGE SCALE GENOMIC DNA]</scope>
    <source>
        <strain evidence="15">DV1</strain>
        <tissue evidence="15">Whole organism</tissue>
    </source>
</reference>
<feature type="transmembrane region" description="Helical" evidence="12">
    <location>
        <begin position="301"/>
        <end position="325"/>
    </location>
</feature>
<feature type="signal peptide" evidence="13">
    <location>
        <begin position="1"/>
        <end position="19"/>
    </location>
</feature>
<evidence type="ECO:0000256" key="2">
    <source>
        <dbReference type="ARBA" id="ARBA00022692"/>
    </source>
</evidence>
<proteinExistence type="predicted"/>
<comment type="caution">
    <text evidence="15">The sequence shown here is derived from an EMBL/GenBank/DDBJ whole genome shotgun (WGS) entry which is preliminary data.</text>
</comment>
<evidence type="ECO:0000256" key="12">
    <source>
        <dbReference type="SAM" id="Phobius"/>
    </source>
</evidence>
<evidence type="ECO:0000256" key="9">
    <source>
        <dbReference type="ARBA" id="ARBA00023157"/>
    </source>
</evidence>
<evidence type="ECO:0000256" key="8">
    <source>
        <dbReference type="ARBA" id="ARBA00023136"/>
    </source>
</evidence>
<dbReference type="GO" id="GO:0000139">
    <property type="term" value="C:Golgi membrane"/>
    <property type="evidence" value="ECO:0007669"/>
    <property type="project" value="UniProtKB-SubCell"/>
</dbReference>
<keyword evidence="16" id="KW-1185">Reference proteome</keyword>
<evidence type="ECO:0000256" key="13">
    <source>
        <dbReference type="SAM" id="SignalP"/>
    </source>
</evidence>
<dbReference type="InterPro" id="IPR005052">
    <property type="entry name" value="Lectin_leg"/>
</dbReference>
<comment type="subcellular location">
    <subcellularLocation>
        <location evidence="11">Endomembrane system</location>
        <topology evidence="11">Single-pass type I membrane protein</topology>
    </subcellularLocation>
    <subcellularLocation>
        <location evidence="1">Golgi apparatus membrane</location>
        <topology evidence="1">Single-pass membrane protein</topology>
    </subcellularLocation>
</comment>
<keyword evidence="9" id="KW-1015">Disulfide bond</keyword>
<dbReference type="AlphaFoldDB" id="A0A267DZK2"/>
<sequence>MNANILVFIIQAFVLCIFAHQSANDIVVEQSEFAGDENPTSFLKKEYSLSKPFQGHWDFGGSTVIASDFIRLTPDSQSHRGAVWCKIPVRMRHWEVQMHFRVHGSTGNLFGDGMAFWYIDPAVSKFSGPVFGMQDKFRGLGVLLDTYSNHNGPHSHDHPYISAMVNNGSLAYDHDRDGTHSQLDGCTARFRNRDHDTLLSIRYVNNALLVATDIENKQTWQPCFRVPNVKLPTHFVFGVSAMTGDLSDNHDLLSVKVYEIEPKEPLEDNMGVDYRTIEPSADSAEPPRPHVDSQADSGWSFLRIFLLVLFCAIGLVTLLVLGLVYHTSQQRKKKRFY</sequence>
<evidence type="ECO:0000256" key="10">
    <source>
        <dbReference type="ARBA" id="ARBA00023180"/>
    </source>
</evidence>
<dbReference type="Pfam" id="PF03388">
    <property type="entry name" value="Lectin_leg-like"/>
    <property type="match status" value="1"/>
</dbReference>
<keyword evidence="7" id="KW-0333">Golgi apparatus</keyword>
<dbReference type="Gene3D" id="2.60.120.200">
    <property type="match status" value="1"/>
</dbReference>
<dbReference type="SUPFAM" id="SSF49899">
    <property type="entry name" value="Concanavalin A-like lectins/glucanases"/>
    <property type="match status" value="1"/>
</dbReference>
<evidence type="ECO:0000256" key="3">
    <source>
        <dbReference type="ARBA" id="ARBA00022723"/>
    </source>
</evidence>
<evidence type="ECO:0000256" key="7">
    <source>
        <dbReference type="ARBA" id="ARBA00023034"/>
    </source>
</evidence>
<gene>
    <name evidence="15" type="ORF">BOX15_Mlig027739g1</name>
</gene>
<evidence type="ECO:0000256" key="4">
    <source>
        <dbReference type="ARBA" id="ARBA00022729"/>
    </source>
</evidence>
<dbReference type="GO" id="GO:0046872">
    <property type="term" value="F:metal ion binding"/>
    <property type="evidence" value="ECO:0007669"/>
    <property type="project" value="UniProtKB-KW"/>
</dbReference>
<accession>A0A267DZK2</accession>
<dbReference type="GO" id="GO:0005789">
    <property type="term" value="C:endoplasmic reticulum membrane"/>
    <property type="evidence" value="ECO:0007669"/>
    <property type="project" value="TreeGrafter"/>
</dbReference>
<dbReference type="InterPro" id="IPR013320">
    <property type="entry name" value="ConA-like_dom_sf"/>
</dbReference>
<dbReference type="GO" id="GO:0005793">
    <property type="term" value="C:endoplasmic reticulum-Golgi intermediate compartment"/>
    <property type="evidence" value="ECO:0007669"/>
    <property type="project" value="TreeGrafter"/>
</dbReference>
<name>A0A267DZK2_9PLAT</name>
<keyword evidence="6 12" id="KW-1133">Transmembrane helix</keyword>
<dbReference type="EMBL" id="NIVC01002881">
    <property type="protein sequence ID" value="PAA54606.1"/>
    <property type="molecule type" value="Genomic_DNA"/>
</dbReference>
<keyword evidence="10" id="KW-0325">Glycoprotein</keyword>
<dbReference type="PANTHER" id="PTHR12223:SF45">
    <property type="entry name" value="RE50040P"/>
    <property type="match status" value="1"/>
</dbReference>
<dbReference type="OrthoDB" id="270293at2759"/>
<dbReference type="STRING" id="282301.A0A267DZK2"/>
<keyword evidence="8 12" id="KW-0472">Membrane</keyword>
<evidence type="ECO:0000259" key="14">
    <source>
        <dbReference type="PROSITE" id="PS51328"/>
    </source>
</evidence>
<dbReference type="Proteomes" id="UP000215902">
    <property type="component" value="Unassembled WGS sequence"/>
</dbReference>
<dbReference type="GO" id="GO:0005537">
    <property type="term" value="F:D-mannose binding"/>
    <property type="evidence" value="ECO:0007669"/>
    <property type="project" value="TreeGrafter"/>
</dbReference>
<dbReference type="GO" id="GO:0006888">
    <property type="term" value="P:endoplasmic reticulum to Golgi vesicle-mediated transport"/>
    <property type="evidence" value="ECO:0007669"/>
    <property type="project" value="TreeGrafter"/>
</dbReference>
<dbReference type="PANTHER" id="PTHR12223">
    <property type="entry name" value="VESICULAR MANNOSE-BINDING LECTIN"/>
    <property type="match status" value="1"/>
</dbReference>
<dbReference type="PROSITE" id="PS51328">
    <property type="entry name" value="L_LECTIN_LIKE"/>
    <property type="match status" value="1"/>
</dbReference>
<feature type="chain" id="PRO_5012334195" description="L-type lectin-like domain-containing protein" evidence="13">
    <location>
        <begin position="20"/>
        <end position="337"/>
    </location>
</feature>
<dbReference type="InterPro" id="IPR051136">
    <property type="entry name" value="Intracellular_Lectin-GPT"/>
</dbReference>
<organism evidence="15 16">
    <name type="scientific">Macrostomum lignano</name>
    <dbReference type="NCBI Taxonomy" id="282301"/>
    <lineage>
        <taxon>Eukaryota</taxon>
        <taxon>Metazoa</taxon>
        <taxon>Spiralia</taxon>
        <taxon>Lophotrochozoa</taxon>
        <taxon>Platyhelminthes</taxon>
        <taxon>Rhabditophora</taxon>
        <taxon>Macrostomorpha</taxon>
        <taxon>Macrostomida</taxon>
        <taxon>Macrostomidae</taxon>
        <taxon>Macrostomum</taxon>
    </lineage>
</organism>
<evidence type="ECO:0000256" key="6">
    <source>
        <dbReference type="ARBA" id="ARBA00022989"/>
    </source>
</evidence>